<accession>A0AAV8VTA2</accession>
<organism evidence="2 3">
    <name type="scientific">Exocentrus adspersus</name>
    <dbReference type="NCBI Taxonomy" id="1586481"/>
    <lineage>
        <taxon>Eukaryota</taxon>
        <taxon>Metazoa</taxon>
        <taxon>Ecdysozoa</taxon>
        <taxon>Arthropoda</taxon>
        <taxon>Hexapoda</taxon>
        <taxon>Insecta</taxon>
        <taxon>Pterygota</taxon>
        <taxon>Neoptera</taxon>
        <taxon>Endopterygota</taxon>
        <taxon>Coleoptera</taxon>
        <taxon>Polyphaga</taxon>
        <taxon>Cucujiformia</taxon>
        <taxon>Chrysomeloidea</taxon>
        <taxon>Cerambycidae</taxon>
        <taxon>Lamiinae</taxon>
        <taxon>Acanthocinini</taxon>
        <taxon>Exocentrus</taxon>
    </lineage>
</organism>
<dbReference type="Gene3D" id="1.25.10.10">
    <property type="entry name" value="Leucine-rich Repeat Variant"/>
    <property type="match status" value="2"/>
</dbReference>
<keyword evidence="3" id="KW-1185">Reference proteome</keyword>
<feature type="region of interest" description="Disordered" evidence="1">
    <location>
        <begin position="778"/>
        <end position="800"/>
    </location>
</feature>
<evidence type="ECO:0000256" key="1">
    <source>
        <dbReference type="SAM" id="MobiDB-lite"/>
    </source>
</evidence>
<comment type="caution">
    <text evidence="2">The sequence shown here is derived from an EMBL/GenBank/DDBJ whole genome shotgun (WGS) entry which is preliminary data.</text>
</comment>
<dbReference type="InterPro" id="IPR011989">
    <property type="entry name" value="ARM-like"/>
</dbReference>
<dbReference type="AlphaFoldDB" id="A0AAV8VTA2"/>
<dbReference type="Proteomes" id="UP001159042">
    <property type="component" value="Unassembled WGS sequence"/>
</dbReference>
<feature type="compositionally biased region" description="Acidic residues" evidence="1">
    <location>
        <begin position="780"/>
        <end position="800"/>
    </location>
</feature>
<name>A0AAV8VTA2_9CUCU</name>
<evidence type="ECO:0000313" key="2">
    <source>
        <dbReference type="EMBL" id="KAJ8917374.1"/>
    </source>
</evidence>
<dbReference type="GO" id="GO:0003341">
    <property type="term" value="P:cilium movement"/>
    <property type="evidence" value="ECO:0007669"/>
    <property type="project" value="TreeGrafter"/>
</dbReference>
<reference evidence="2 3" key="1">
    <citation type="journal article" date="2023" name="Insect Mol. Biol.">
        <title>Genome sequencing provides insights into the evolution of gene families encoding plant cell wall-degrading enzymes in longhorned beetles.</title>
        <authorList>
            <person name="Shin N.R."/>
            <person name="Okamura Y."/>
            <person name="Kirsch R."/>
            <person name="Pauchet Y."/>
        </authorList>
    </citation>
    <scope>NUCLEOTIDE SEQUENCE [LARGE SCALE GENOMIC DNA]</scope>
    <source>
        <strain evidence="2">EAD_L_NR</strain>
    </source>
</reference>
<proteinExistence type="predicted"/>
<sequence>MTSRSILQIFDQYQRARLTFVQAIGDLALKSQNTEVLEKAGVLELLRPLLCDICPQVVQCAAIALGRLVHHEASMAVLVITKNILPILLDTLHGGNKYQKQSILFVLRSICKHNVDCANAVIAAGGLQTFIVCLEDFEAGIKEAAAWGVGYIARQDIQLAQACVDAGAVPLLMLCLHEPEVSLKQIATSAISDVAKHSAGLAQNVVDTGVVPYLVKNLNNTDEKLKRQILTALSSFARHNSELAEIVVEAEIFPSVLLHLGHPCGLVRCNAARLVRDIVKHSLELTQLVVNTGGIGALMEMLYQNKDDSTGAKVAGVTALGYISGHADQLAMSVVGCKAIVLLAQILEESQDDALLSVTAWTLGQIGKHSPEHAQGVAAANVFPRLLTLYLDPKSSEDLRTKCKNSLKLCLQKCLLMSALEPLLYDSPPGILKYVLGQYSKSRWHDKVTLQLKLITVLQLILIRFGVETGRVRKCQSGFKEKLYINDKALCIVGDRIELEKQERPQRCYTNRNIKLASVETAGGEDSRPFKHHLKKADTCSTRKTFQLNSKEYKNLQVCNKQLRQIYETVEVEDFERILRNFYVSDEYKRREKARRTDDILAKIKPDEVYERFFGQHYAYLKHLISKNIYVYTAITLKCLQNIRYYCDKTENRIKSRDLDRKVLRETLYSEIFQRHRRSIFALGSFLRMLKTKKSNYNVLPQDPKARRLFVTSGGLRKVQEMDAKPGTTLYEYITVINSCFPEEIVRFYSPGYPETLLEKIEQYTPQMMTVLRETKIEDDQMQTEMEEETSSDEGNELRE</sequence>
<dbReference type="PANTHER" id="PTHR23314:SF0">
    <property type="entry name" value="SPERM-ASSOCIATED ANTIGEN 6"/>
    <property type="match status" value="1"/>
</dbReference>
<dbReference type="SUPFAM" id="SSF48371">
    <property type="entry name" value="ARM repeat"/>
    <property type="match status" value="1"/>
</dbReference>
<dbReference type="EMBL" id="JANEYG010000034">
    <property type="protein sequence ID" value="KAJ8917374.1"/>
    <property type="molecule type" value="Genomic_DNA"/>
</dbReference>
<dbReference type="SMART" id="SM00185">
    <property type="entry name" value="ARM"/>
    <property type="match status" value="7"/>
</dbReference>
<dbReference type="GO" id="GO:0015630">
    <property type="term" value="C:microtubule cytoskeleton"/>
    <property type="evidence" value="ECO:0007669"/>
    <property type="project" value="TreeGrafter"/>
</dbReference>
<dbReference type="Pfam" id="PF00514">
    <property type="entry name" value="Arm"/>
    <property type="match status" value="2"/>
</dbReference>
<evidence type="ECO:0008006" key="4">
    <source>
        <dbReference type="Google" id="ProtNLM"/>
    </source>
</evidence>
<dbReference type="GO" id="GO:0008017">
    <property type="term" value="F:microtubule binding"/>
    <property type="evidence" value="ECO:0007669"/>
    <property type="project" value="TreeGrafter"/>
</dbReference>
<evidence type="ECO:0000313" key="3">
    <source>
        <dbReference type="Proteomes" id="UP001159042"/>
    </source>
</evidence>
<protein>
    <recommendedName>
        <fullName evidence="4">Sperm-associated antigen 6</fullName>
    </recommendedName>
</protein>
<gene>
    <name evidence="2" type="ORF">NQ315_002398</name>
</gene>
<dbReference type="PANTHER" id="PTHR23314">
    <property type="entry name" value="SPERM-ASSOCIATED ANTIGEN 6 ARMADILLO REPEAT-CONTAINING"/>
    <property type="match status" value="1"/>
</dbReference>
<dbReference type="InterPro" id="IPR016024">
    <property type="entry name" value="ARM-type_fold"/>
</dbReference>
<dbReference type="InterPro" id="IPR000225">
    <property type="entry name" value="Armadillo"/>
</dbReference>